<comment type="caution">
    <text evidence="2">The sequence shown here is derived from an EMBL/GenBank/DDBJ whole genome shotgun (WGS) entry which is preliminary data.</text>
</comment>
<organism evidence="2 3">
    <name type="scientific">Trichonephila inaurata madagascariensis</name>
    <dbReference type="NCBI Taxonomy" id="2747483"/>
    <lineage>
        <taxon>Eukaryota</taxon>
        <taxon>Metazoa</taxon>
        <taxon>Ecdysozoa</taxon>
        <taxon>Arthropoda</taxon>
        <taxon>Chelicerata</taxon>
        <taxon>Arachnida</taxon>
        <taxon>Araneae</taxon>
        <taxon>Araneomorphae</taxon>
        <taxon>Entelegynae</taxon>
        <taxon>Araneoidea</taxon>
        <taxon>Nephilidae</taxon>
        <taxon>Trichonephila</taxon>
        <taxon>Trichonephila inaurata</taxon>
    </lineage>
</organism>
<accession>A0A8X7CLP0</accession>
<evidence type="ECO:0000313" key="3">
    <source>
        <dbReference type="Proteomes" id="UP000886998"/>
    </source>
</evidence>
<name>A0A8X7CLP0_9ARAC</name>
<proteinExistence type="predicted"/>
<gene>
    <name evidence="2" type="ORF">TNIN_494241</name>
</gene>
<protein>
    <submittedName>
        <fullName evidence="2">Uncharacterized protein</fullName>
    </submittedName>
</protein>
<sequence>MAKKGRLKKRILFLGVLTGDESEGGPPNAGPHSEREKKLQVSGGTRRAATSDSSISYRYFLYSWAERSHCRMVRVPPSIFITSLPLH</sequence>
<feature type="region of interest" description="Disordered" evidence="1">
    <location>
        <begin position="18"/>
        <end position="49"/>
    </location>
</feature>
<evidence type="ECO:0000313" key="2">
    <source>
        <dbReference type="EMBL" id="GFY73053.1"/>
    </source>
</evidence>
<keyword evidence="3" id="KW-1185">Reference proteome</keyword>
<dbReference type="EMBL" id="BMAV01019805">
    <property type="protein sequence ID" value="GFY73053.1"/>
    <property type="molecule type" value="Genomic_DNA"/>
</dbReference>
<reference evidence="2" key="1">
    <citation type="submission" date="2020-08" db="EMBL/GenBank/DDBJ databases">
        <title>Multicomponent nature underlies the extraordinary mechanical properties of spider dragline silk.</title>
        <authorList>
            <person name="Kono N."/>
            <person name="Nakamura H."/>
            <person name="Mori M."/>
            <person name="Yoshida Y."/>
            <person name="Ohtoshi R."/>
            <person name="Malay A.D."/>
            <person name="Moran D.A.P."/>
            <person name="Tomita M."/>
            <person name="Numata K."/>
            <person name="Arakawa K."/>
        </authorList>
    </citation>
    <scope>NUCLEOTIDE SEQUENCE</scope>
</reference>
<dbReference type="Proteomes" id="UP000886998">
    <property type="component" value="Unassembled WGS sequence"/>
</dbReference>
<evidence type="ECO:0000256" key="1">
    <source>
        <dbReference type="SAM" id="MobiDB-lite"/>
    </source>
</evidence>
<dbReference type="AlphaFoldDB" id="A0A8X7CLP0"/>